<feature type="domain" description="SDA1 N-terminal" evidence="9">
    <location>
        <begin position="61"/>
        <end position="424"/>
    </location>
</feature>
<dbReference type="EnsemblMetazoa" id="ACUA027195-RA">
    <property type="protein sequence ID" value="ACUA027195-PA"/>
    <property type="gene ID" value="ACUA027195"/>
</dbReference>
<comment type="subcellular location">
    <subcellularLocation>
        <location evidence="6">Nucleus</location>
        <location evidence="6">Nucleolus</location>
    </subcellularLocation>
</comment>
<evidence type="ECO:0000313" key="12">
    <source>
        <dbReference type="Proteomes" id="UP000075883"/>
    </source>
</evidence>
<evidence type="ECO:0000256" key="2">
    <source>
        <dbReference type="ARBA" id="ARBA00022448"/>
    </source>
</evidence>
<feature type="compositionally biased region" description="Acidic residues" evidence="7">
    <location>
        <begin position="540"/>
        <end position="579"/>
    </location>
</feature>
<organism evidence="11 12">
    <name type="scientific">Anopheles culicifacies</name>
    <dbReference type="NCBI Taxonomy" id="139723"/>
    <lineage>
        <taxon>Eukaryota</taxon>
        <taxon>Metazoa</taxon>
        <taxon>Ecdysozoa</taxon>
        <taxon>Arthropoda</taxon>
        <taxon>Hexapoda</taxon>
        <taxon>Insecta</taxon>
        <taxon>Pterygota</taxon>
        <taxon>Neoptera</taxon>
        <taxon>Endopterygota</taxon>
        <taxon>Diptera</taxon>
        <taxon>Nematocera</taxon>
        <taxon>Culicoidea</taxon>
        <taxon>Culicidae</taxon>
        <taxon>Anophelinae</taxon>
        <taxon>Anopheles</taxon>
        <taxon>culicifacies species complex</taxon>
    </lineage>
</organism>
<dbReference type="InterPro" id="IPR016024">
    <property type="entry name" value="ARM-type_fold"/>
</dbReference>
<keyword evidence="12" id="KW-1185">Reference proteome</keyword>
<keyword evidence="4 6" id="KW-0653">Protein transport</keyword>
<reference evidence="11" key="2">
    <citation type="submission" date="2020-05" db="UniProtKB">
        <authorList>
            <consortium name="EnsemblMetazoa"/>
        </authorList>
    </citation>
    <scope>IDENTIFICATION</scope>
    <source>
        <strain evidence="11">A-37</strain>
    </source>
</reference>
<feature type="region of interest" description="Disordered" evidence="7">
    <location>
        <begin position="714"/>
        <end position="735"/>
    </location>
</feature>
<feature type="region of interest" description="Disordered" evidence="7">
    <location>
        <begin position="488"/>
        <end position="513"/>
    </location>
</feature>
<evidence type="ECO:0000259" key="9">
    <source>
        <dbReference type="Pfam" id="PF08158"/>
    </source>
</evidence>
<dbReference type="InterPro" id="IPR012977">
    <property type="entry name" value="SDA1_N"/>
</dbReference>
<feature type="compositionally biased region" description="Basic residues" evidence="7">
    <location>
        <begin position="584"/>
        <end position="602"/>
    </location>
</feature>
<proteinExistence type="inferred from homology"/>
<dbReference type="PANTHER" id="PTHR12730:SF0">
    <property type="entry name" value="PROTEIN SDA1 HOMOLOG"/>
    <property type="match status" value="1"/>
</dbReference>
<dbReference type="SUPFAM" id="SSF48371">
    <property type="entry name" value="ARM repeat"/>
    <property type="match status" value="1"/>
</dbReference>
<dbReference type="InterPro" id="IPR048292">
    <property type="entry name" value="SDA1_C"/>
</dbReference>
<feature type="region of interest" description="Disordered" evidence="7">
    <location>
        <begin position="534"/>
        <end position="629"/>
    </location>
</feature>
<comment type="similarity">
    <text evidence="1 6">Belongs to the SDA1 family.</text>
</comment>
<evidence type="ECO:0000256" key="4">
    <source>
        <dbReference type="ARBA" id="ARBA00022927"/>
    </source>
</evidence>
<dbReference type="VEuPathDB" id="VectorBase:ACUA027195"/>
<evidence type="ECO:0000313" key="11">
    <source>
        <dbReference type="EnsemblMetazoa" id="ACUA027195-PA"/>
    </source>
</evidence>
<dbReference type="PANTHER" id="PTHR12730">
    <property type="entry name" value="HSDA/SDA1-RELATED"/>
    <property type="match status" value="1"/>
</dbReference>
<dbReference type="EMBL" id="AXCM01002194">
    <property type="status" value="NOT_ANNOTATED_CDS"/>
    <property type="molecule type" value="Genomic_DNA"/>
</dbReference>
<evidence type="ECO:0000256" key="7">
    <source>
        <dbReference type="SAM" id="MobiDB-lite"/>
    </source>
</evidence>
<feature type="domain" description="SDA1 C-terminal" evidence="10">
    <location>
        <begin position="724"/>
        <end position="769"/>
    </location>
</feature>
<dbReference type="GO" id="GO:0005730">
    <property type="term" value="C:nucleolus"/>
    <property type="evidence" value="ECO:0007669"/>
    <property type="project" value="UniProtKB-SubCell"/>
</dbReference>
<evidence type="ECO:0000256" key="6">
    <source>
        <dbReference type="RuleBase" id="RU365057"/>
    </source>
</evidence>
<dbReference type="InterPro" id="IPR007949">
    <property type="entry name" value="SDA1_MD"/>
</dbReference>
<dbReference type="Pfam" id="PF05285">
    <property type="entry name" value="SDA1_dom"/>
    <property type="match status" value="1"/>
</dbReference>
<keyword evidence="5 6" id="KW-0539">Nucleus</keyword>
<dbReference type="InterPro" id="IPR027312">
    <property type="entry name" value="Sda1"/>
</dbReference>
<comment type="function">
    <text evidence="6">Required for 60S pre-ribosomal subunits export to the cytoplasm.</text>
</comment>
<dbReference type="Proteomes" id="UP000075883">
    <property type="component" value="Unassembled WGS sequence"/>
</dbReference>
<dbReference type="Pfam" id="PF08158">
    <property type="entry name" value="SDA1_HEAT"/>
    <property type="match status" value="1"/>
</dbReference>
<dbReference type="GO" id="GO:0000055">
    <property type="term" value="P:ribosomal large subunit export from nucleus"/>
    <property type="evidence" value="ECO:0007669"/>
    <property type="project" value="UniProtKB-UniRule"/>
</dbReference>
<keyword evidence="3 6" id="KW-0690">Ribosome biogenesis</keyword>
<dbReference type="GO" id="GO:0042273">
    <property type="term" value="P:ribosomal large subunit biogenesis"/>
    <property type="evidence" value="ECO:0007669"/>
    <property type="project" value="UniProtKB-UniRule"/>
</dbReference>
<protein>
    <recommendedName>
        <fullName evidence="6">Protein SDA1</fullName>
    </recommendedName>
</protein>
<feature type="compositionally biased region" description="Acidic residues" evidence="7">
    <location>
        <begin position="501"/>
        <end position="513"/>
    </location>
</feature>
<sequence>MVRHNNQLPDNLPQLQNLIKRDPDSYRDEFLQQYHHFHSVLDIFRLEPDKENKSLCESIMFLAQVAQCYLEELKTFPQTLVDLLKTHSTTLDPEMRNTFCRALILLRNKNLISPLDLLELFFQLLRCPDKALRTFLENHIINDIKNMNAKQKDMKLNATLQSFMYTMLRDTNPKAAKMSVDIMIELYRKQVWNDAKTVNVIANVGCFSKISKVLVASLKFFLGTDQQDEEEDEEDSDREMDLKGIMMAAKVNKKTKKRKKKVEAAKKLYTQAQKKKKRPVAFNFSAIHLIHNPQGMAENLFKQLQDGNERFEVKLMHLDVISRLIGIHELFLFSFYPYISRFIQPHQRQVTRILQFAAQASHELIPPDIIEPVIKTLVNNFVTERNSSDVMAIGLNAVREICVRCPLAMNEDLLQDLTMYKNYKEKSVMMASKALIMLYREQMPNLLTKKDRGRPTEASVEVKPKRYGEIVAADYIPGTEALLREDAPELEEEAGAAGNESDSDWVDVDSSEDEADAVLREARSKKGIVMIKSSKHKNEEVEEEEDSEEEDDDEEEEDDEEDDDDEGEWEDCSEEEEIVEEKKVKRSKQARKQEKRKQKKKIPTVTKATAAEPETADNETDETVKNGEQTLNTTEAMQELALTKIFTDADFARIEQERVKKQLTHHSRKRQLETERSEFVKLDAIEMIYKRRKADKQSRVETMQKGREDREKFGYKDNRMNPHCSKTNREKQKNKNFSMIRHKVRGKVKKSFRDKQVALRKHLLHVKKMK</sequence>
<dbReference type="AlphaFoldDB" id="A0A182MVE8"/>
<evidence type="ECO:0000256" key="3">
    <source>
        <dbReference type="ARBA" id="ARBA00022517"/>
    </source>
</evidence>
<reference evidence="12" key="1">
    <citation type="submission" date="2013-09" db="EMBL/GenBank/DDBJ databases">
        <title>The Genome Sequence of Anopheles culicifacies species A.</title>
        <authorList>
            <consortium name="The Broad Institute Genomics Platform"/>
            <person name="Neafsey D.E."/>
            <person name="Besansky N."/>
            <person name="Howell P."/>
            <person name="Walton C."/>
            <person name="Young S.K."/>
            <person name="Zeng Q."/>
            <person name="Gargeya S."/>
            <person name="Fitzgerald M."/>
            <person name="Haas B."/>
            <person name="Abouelleil A."/>
            <person name="Allen A.W."/>
            <person name="Alvarado L."/>
            <person name="Arachchi H.M."/>
            <person name="Berlin A.M."/>
            <person name="Chapman S.B."/>
            <person name="Gainer-Dewar J."/>
            <person name="Goldberg J."/>
            <person name="Griggs A."/>
            <person name="Gujja S."/>
            <person name="Hansen M."/>
            <person name="Howarth C."/>
            <person name="Imamovic A."/>
            <person name="Ireland A."/>
            <person name="Larimer J."/>
            <person name="McCowan C."/>
            <person name="Murphy C."/>
            <person name="Pearson M."/>
            <person name="Poon T.W."/>
            <person name="Priest M."/>
            <person name="Roberts A."/>
            <person name="Saif S."/>
            <person name="Shea T."/>
            <person name="Sisk P."/>
            <person name="Sykes S."/>
            <person name="Wortman J."/>
            <person name="Nusbaum C."/>
            <person name="Birren B."/>
        </authorList>
    </citation>
    <scope>NUCLEOTIDE SEQUENCE [LARGE SCALE GENOMIC DNA]</scope>
    <source>
        <strain evidence="12">A-37</strain>
    </source>
</reference>
<dbReference type="Pfam" id="PF21638">
    <property type="entry name" value="SDA1_C"/>
    <property type="match status" value="1"/>
</dbReference>
<dbReference type="GO" id="GO:0015031">
    <property type="term" value="P:protein transport"/>
    <property type="evidence" value="ECO:0007669"/>
    <property type="project" value="UniProtKB-KW"/>
</dbReference>
<name>A0A182MVE8_9DIPT</name>
<evidence type="ECO:0000259" key="8">
    <source>
        <dbReference type="Pfam" id="PF05285"/>
    </source>
</evidence>
<evidence type="ECO:0000259" key="10">
    <source>
        <dbReference type="Pfam" id="PF21638"/>
    </source>
</evidence>
<keyword evidence="2 6" id="KW-0813">Transport</keyword>
<evidence type="ECO:0000256" key="5">
    <source>
        <dbReference type="ARBA" id="ARBA00023242"/>
    </source>
</evidence>
<evidence type="ECO:0000256" key="1">
    <source>
        <dbReference type="ARBA" id="ARBA00005783"/>
    </source>
</evidence>
<dbReference type="STRING" id="139723.A0A182MVE8"/>
<feature type="domain" description="SDA1 middle" evidence="8">
    <location>
        <begin position="505"/>
        <end position="706"/>
    </location>
</feature>
<accession>A0A182MVE8</accession>